<reference evidence="13 14" key="1">
    <citation type="submission" date="2019-08" db="EMBL/GenBank/DDBJ databases">
        <title>The genome of the soybean aphid Biotype 1, its phylome, world population structure and adaptation to the North American continent.</title>
        <authorList>
            <person name="Giordano R."/>
            <person name="Donthu R.K."/>
            <person name="Hernandez A.G."/>
            <person name="Wright C.L."/>
            <person name="Zimin A.V."/>
        </authorList>
    </citation>
    <scope>NUCLEOTIDE SEQUENCE [LARGE SCALE GENOMIC DNA]</scope>
    <source>
        <tissue evidence="13">Whole aphids</tissue>
    </source>
</reference>
<comment type="caution">
    <text evidence="13">The sequence shown here is derived from an EMBL/GenBank/DDBJ whole genome shotgun (WGS) entry which is preliminary data.</text>
</comment>
<keyword evidence="8 11" id="KW-0472">Membrane</keyword>
<keyword evidence="5" id="KW-0732">Signal</keyword>
<keyword evidence="3" id="KW-1003">Cell membrane</keyword>
<proteinExistence type="inferred from homology"/>
<dbReference type="Pfam" id="PF10699">
    <property type="entry name" value="HAP2-GCS1"/>
    <property type="match status" value="1"/>
</dbReference>
<evidence type="ECO:0000313" key="14">
    <source>
        <dbReference type="Proteomes" id="UP000475862"/>
    </source>
</evidence>
<keyword evidence="6 11" id="KW-1133">Transmembrane helix</keyword>
<dbReference type="Proteomes" id="UP000475862">
    <property type="component" value="Unassembled WGS sequence"/>
</dbReference>
<evidence type="ECO:0000256" key="3">
    <source>
        <dbReference type="ARBA" id="ARBA00022475"/>
    </source>
</evidence>
<organism evidence="13 14">
    <name type="scientific">Aphis glycines</name>
    <name type="common">Soybean aphid</name>
    <dbReference type="NCBI Taxonomy" id="307491"/>
    <lineage>
        <taxon>Eukaryota</taxon>
        <taxon>Metazoa</taxon>
        <taxon>Ecdysozoa</taxon>
        <taxon>Arthropoda</taxon>
        <taxon>Hexapoda</taxon>
        <taxon>Insecta</taxon>
        <taxon>Pterygota</taxon>
        <taxon>Neoptera</taxon>
        <taxon>Paraneoptera</taxon>
        <taxon>Hemiptera</taxon>
        <taxon>Sternorrhyncha</taxon>
        <taxon>Aphidomorpha</taxon>
        <taxon>Aphidoidea</taxon>
        <taxon>Aphididae</taxon>
        <taxon>Aphidini</taxon>
        <taxon>Aphis</taxon>
        <taxon>Aphis</taxon>
    </lineage>
</organism>
<dbReference type="GO" id="GO:0007338">
    <property type="term" value="P:single fertilization"/>
    <property type="evidence" value="ECO:0007669"/>
    <property type="project" value="UniProtKB-KW"/>
</dbReference>
<evidence type="ECO:0000256" key="4">
    <source>
        <dbReference type="ARBA" id="ARBA00022692"/>
    </source>
</evidence>
<dbReference type="PANTHER" id="PTHR31764">
    <property type="entry name" value="PROTEIN HAPLESS 2"/>
    <property type="match status" value="1"/>
</dbReference>
<evidence type="ECO:0000256" key="8">
    <source>
        <dbReference type="ARBA" id="ARBA00023136"/>
    </source>
</evidence>
<feature type="domain" description="Generative cell specific-1/HAP2" evidence="12">
    <location>
        <begin position="114"/>
        <end position="614"/>
    </location>
</feature>
<dbReference type="OrthoDB" id="6630188at2759"/>
<comment type="similarity">
    <text evidence="2">Belongs to the HAP2/GCS1 family.</text>
</comment>
<dbReference type="PANTHER" id="PTHR31764:SF0">
    <property type="entry name" value="GENERATIVE CELL SPECIFIC-1_HAP2 DOMAIN-CONTAINING PROTEIN"/>
    <property type="match status" value="1"/>
</dbReference>
<dbReference type="GO" id="GO:0005886">
    <property type="term" value="C:plasma membrane"/>
    <property type="evidence" value="ECO:0007669"/>
    <property type="project" value="UniProtKB-SubCell"/>
</dbReference>
<keyword evidence="10" id="KW-0278">Fertilization</keyword>
<comment type="subcellular location">
    <subcellularLocation>
        <location evidence="1">Cell membrane</location>
        <topology evidence="1">Single-pass type I membrane protein</topology>
    </subcellularLocation>
</comment>
<dbReference type="InterPro" id="IPR018928">
    <property type="entry name" value="HAP2/GCS1_dom"/>
</dbReference>
<keyword evidence="9" id="KW-1015">Disulfide bond</keyword>
<evidence type="ECO:0000256" key="2">
    <source>
        <dbReference type="ARBA" id="ARBA00010929"/>
    </source>
</evidence>
<evidence type="ECO:0000259" key="12">
    <source>
        <dbReference type="Pfam" id="PF10699"/>
    </source>
</evidence>
<keyword evidence="7" id="KW-0446">Lipid-binding</keyword>
<feature type="transmembrane region" description="Helical" evidence="11">
    <location>
        <begin position="771"/>
        <end position="789"/>
    </location>
</feature>
<evidence type="ECO:0000256" key="6">
    <source>
        <dbReference type="ARBA" id="ARBA00022989"/>
    </source>
</evidence>
<dbReference type="InterPro" id="IPR040326">
    <property type="entry name" value="HAP2/GCS1"/>
</dbReference>
<name>A0A6G0TXH8_APHGL</name>
<evidence type="ECO:0000256" key="9">
    <source>
        <dbReference type="ARBA" id="ARBA00023157"/>
    </source>
</evidence>
<keyword evidence="4 11" id="KW-0812">Transmembrane</keyword>
<accession>A0A6G0TXH8</accession>
<gene>
    <name evidence="13" type="ORF">AGLY_004244</name>
</gene>
<keyword evidence="14" id="KW-1185">Reference proteome</keyword>
<evidence type="ECO:0000256" key="10">
    <source>
        <dbReference type="ARBA" id="ARBA00023279"/>
    </source>
</evidence>
<evidence type="ECO:0000256" key="5">
    <source>
        <dbReference type="ARBA" id="ARBA00022729"/>
    </source>
</evidence>
<evidence type="ECO:0000256" key="7">
    <source>
        <dbReference type="ARBA" id="ARBA00023121"/>
    </source>
</evidence>
<sequence length="880" mass="98331">MNQNNKYHTSTQISNGLTRSYHATINLFWLKVNRVSDSVPSGIYTLAEHNCINTANGITTTIGESNSYDCTGSNSSISDNIHFKCIKKLCNGTSCETIINYLDKPGPDVIIDINNKVLLNLEIENISTIHVLFINNVRDSVNSNFTVYRLLKPIILKVQLAGPRELYKLRFINYVNGGPTEEVISKVTRQNYFGCDSGDINPTCGIQYYGLNKAVPFSKASKLIFIGFCCSCINSVNDARQQRSSEVVNKNNISITSNCNDVVTTQPRGEQDCKNISESPAYANSYTYHESAHCFRYSDLWFNVYKVEKSETVLPLTMELFKKSESSVYMLHQCLSSSLSSNSKLTIFKNLVSHRLEVVKGLNETVDNNLMAMFVLIPQNVPKTYQYSLPHLNDQRAGKFLVIHPSRMSKNGGAECDKIGVEPRAFYEQSDRCYRPRSSCLREQPIELMQQRERDCNGEPSAGAANGRLFIEDYVKGDISFDDVTDHIIVYLQPSSFAAETPMSVQSVSEVRLDDNGVVSNKILLQISEIHAIFDNECNNTANLLIFVTNLSLKTAEFFIETSGSTDSKKIEKKRGQAIVHPQQTERFFLKFECPIKTKDCIASVQLYAENAAATAVASRKFKAVRGSGCYCLWHRRCKCYQTESPCTAGGTPLSRAQYTAAGFLGDVPRPPRTAFVVERDEEAVVDHDELIVSLLVLIGLLAAALVLGLLKAVSPYRAHWLWIIFGDRRLDAYLEPELNASPVVRDERGHCVHPATASRNVRLLDRGREFVANSLFFVCLLAAAAYRYEFFAGYSLNGDRCSVADREHRSSCSYTAQQSETACLLQECRDDRDSPRQSVVCSDLRQLSTCFECNTSDESAVDGRTTSPARVAATTPLHQ</sequence>
<evidence type="ECO:0000256" key="11">
    <source>
        <dbReference type="SAM" id="Phobius"/>
    </source>
</evidence>
<dbReference type="AlphaFoldDB" id="A0A6G0TXH8"/>
<feature type="transmembrane region" description="Helical" evidence="11">
    <location>
        <begin position="691"/>
        <end position="711"/>
    </location>
</feature>
<evidence type="ECO:0000313" key="13">
    <source>
        <dbReference type="EMBL" id="KAE9540999.1"/>
    </source>
</evidence>
<protein>
    <recommendedName>
        <fullName evidence="12">Generative cell specific-1/HAP2 domain-containing protein</fullName>
    </recommendedName>
</protein>
<dbReference type="GO" id="GO:0008289">
    <property type="term" value="F:lipid binding"/>
    <property type="evidence" value="ECO:0007669"/>
    <property type="project" value="UniProtKB-KW"/>
</dbReference>
<evidence type="ECO:0000256" key="1">
    <source>
        <dbReference type="ARBA" id="ARBA00004251"/>
    </source>
</evidence>
<dbReference type="EMBL" id="VYZN01000013">
    <property type="protein sequence ID" value="KAE9540999.1"/>
    <property type="molecule type" value="Genomic_DNA"/>
</dbReference>